<evidence type="ECO:0000313" key="1">
    <source>
        <dbReference type="EMBL" id="VEP16504.1"/>
    </source>
</evidence>
<evidence type="ECO:0000313" key="2">
    <source>
        <dbReference type="Proteomes" id="UP000320055"/>
    </source>
</evidence>
<name>A0A563VYG9_9CYAN</name>
<protein>
    <submittedName>
        <fullName evidence="1">Uncharacterized protein</fullName>
    </submittedName>
</protein>
<sequence>MFSILYTTKGRCNWFVNICVYKIEVSQTIFLPRWQNQQFIHRAKTPILWLI</sequence>
<organism evidence="1 2">
    <name type="scientific">Hyella patelloides LEGE 07179</name>
    <dbReference type="NCBI Taxonomy" id="945734"/>
    <lineage>
        <taxon>Bacteria</taxon>
        <taxon>Bacillati</taxon>
        <taxon>Cyanobacteriota</taxon>
        <taxon>Cyanophyceae</taxon>
        <taxon>Pleurocapsales</taxon>
        <taxon>Hyellaceae</taxon>
        <taxon>Hyella</taxon>
    </lineage>
</organism>
<gene>
    <name evidence="1" type="ORF">H1P_4590006</name>
</gene>
<reference evidence="1 2" key="1">
    <citation type="submission" date="2019-01" db="EMBL/GenBank/DDBJ databases">
        <authorList>
            <person name="Brito A."/>
        </authorList>
    </citation>
    <scope>NUCLEOTIDE SEQUENCE [LARGE SCALE GENOMIC DNA]</scope>
    <source>
        <strain evidence="1">1</strain>
    </source>
</reference>
<dbReference type="EMBL" id="CAACVJ010000400">
    <property type="protein sequence ID" value="VEP16504.1"/>
    <property type="molecule type" value="Genomic_DNA"/>
</dbReference>
<dbReference type="AlphaFoldDB" id="A0A563VYG9"/>
<accession>A0A563VYG9</accession>
<proteinExistence type="predicted"/>
<dbReference type="Proteomes" id="UP000320055">
    <property type="component" value="Unassembled WGS sequence"/>
</dbReference>
<keyword evidence="2" id="KW-1185">Reference proteome</keyword>